<proteinExistence type="predicted"/>
<dbReference type="InterPro" id="IPR037407">
    <property type="entry name" value="MLP_fam"/>
</dbReference>
<dbReference type="OrthoDB" id="7584480at2"/>
<dbReference type="PANTHER" id="PTHR38444:SF1">
    <property type="entry name" value="ENTEROBACTIN BIOSYNTHESIS PROTEIN YBDZ"/>
    <property type="match status" value="1"/>
</dbReference>
<dbReference type="GO" id="GO:0019290">
    <property type="term" value="P:siderophore biosynthetic process"/>
    <property type="evidence" value="ECO:0007669"/>
    <property type="project" value="TreeGrafter"/>
</dbReference>
<evidence type="ECO:0000313" key="4">
    <source>
        <dbReference type="Proteomes" id="UP000185990"/>
    </source>
</evidence>
<dbReference type="InterPro" id="IPR038020">
    <property type="entry name" value="MbtH-like_sf"/>
</dbReference>
<protein>
    <submittedName>
        <fullName evidence="3">MbtH family protein</fullName>
    </submittedName>
</protein>
<dbReference type="EMBL" id="MPJC01000016">
    <property type="protein sequence ID" value="OKA18666.1"/>
    <property type="molecule type" value="Genomic_DNA"/>
</dbReference>
<dbReference type="Pfam" id="PF03621">
    <property type="entry name" value="MbtH"/>
    <property type="match status" value="1"/>
</dbReference>
<organism evidence="3 4">
    <name type="scientific">Pseudomonas versuta</name>
    <dbReference type="NCBI Taxonomy" id="1788301"/>
    <lineage>
        <taxon>Bacteria</taxon>
        <taxon>Pseudomonadati</taxon>
        <taxon>Pseudomonadota</taxon>
        <taxon>Gammaproteobacteria</taxon>
        <taxon>Pseudomonadales</taxon>
        <taxon>Pseudomonadaceae</taxon>
        <taxon>Pseudomonas</taxon>
    </lineage>
</organism>
<dbReference type="EMBL" id="MPJD01000010">
    <property type="protein sequence ID" value="OKA27260.1"/>
    <property type="molecule type" value="Genomic_DNA"/>
</dbReference>
<accession>A0A0M4QRG0</accession>
<dbReference type="KEGG" id="ppsy:AOC04_10590"/>
<keyword evidence="5" id="KW-1185">Reference proteome</keyword>
<dbReference type="SUPFAM" id="SSF160582">
    <property type="entry name" value="MbtH-like"/>
    <property type="match status" value="1"/>
</dbReference>
<dbReference type="PANTHER" id="PTHR38444">
    <property type="entry name" value="ENTEROBACTIN BIOSYNTHESIS PROTEIN YBDZ"/>
    <property type="match status" value="1"/>
</dbReference>
<reference evidence="3 4" key="1">
    <citation type="submission" date="2016-11" db="EMBL/GenBank/DDBJ databases">
        <title>Draft genome of Pseudomonas versuta A4R1.12.</title>
        <authorList>
            <person name="See-Too W.-S."/>
        </authorList>
    </citation>
    <scope>NUCLEOTIDE SEQUENCE [LARGE SCALE GENOMIC DNA]</scope>
    <source>
        <strain evidence="3 4">A4R1.12</strain>
    </source>
</reference>
<evidence type="ECO:0000313" key="5">
    <source>
        <dbReference type="Proteomes" id="UP000186677"/>
    </source>
</evidence>
<evidence type="ECO:0000313" key="2">
    <source>
        <dbReference type="EMBL" id="OKA18666.1"/>
    </source>
</evidence>
<accession>A0A1Q4KDD5</accession>
<sequence length="67" mass="7591">MAFDREDTQFLVVINEEQQYSIWPEFKAVPLGWSAVGAAASKADCLAYIEAHWTDMRPASLREAMRA</sequence>
<dbReference type="GO" id="GO:0005829">
    <property type="term" value="C:cytosol"/>
    <property type="evidence" value="ECO:0007669"/>
    <property type="project" value="TreeGrafter"/>
</dbReference>
<dbReference type="RefSeq" id="WP_060693142.1">
    <property type="nucleotide sequence ID" value="NZ_CP012676.1"/>
</dbReference>
<comment type="caution">
    <text evidence="3">The sequence shown here is derived from an EMBL/GenBank/DDBJ whole genome shotgun (WGS) entry which is preliminary data.</text>
</comment>
<dbReference type="InterPro" id="IPR005153">
    <property type="entry name" value="MbtH-like_dom"/>
</dbReference>
<dbReference type="Gene3D" id="3.90.820.10">
    <property type="entry name" value="Structural Genomics, Unknown Function 30-nov-00 1gh9 Mol_id"/>
    <property type="match status" value="1"/>
</dbReference>
<feature type="domain" description="MbtH-like" evidence="1">
    <location>
        <begin position="1"/>
        <end position="51"/>
    </location>
</feature>
<dbReference type="SMART" id="SM00923">
    <property type="entry name" value="MbtH"/>
    <property type="match status" value="1"/>
</dbReference>
<dbReference type="AlphaFoldDB" id="A0A0M4QRG0"/>
<dbReference type="Proteomes" id="UP000185990">
    <property type="component" value="Unassembled WGS sequence"/>
</dbReference>
<reference evidence="2 5" key="2">
    <citation type="submission" date="2016-11" db="EMBL/GenBank/DDBJ databases">
        <title>Draft genome of Pseudomonas versuta A4R1.5.</title>
        <authorList>
            <person name="See-Too W.-S."/>
        </authorList>
    </citation>
    <scope>NUCLEOTIDE SEQUENCE [LARGE SCALE GENOMIC DNA]</scope>
    <source>
        <strain evidence="2 5">A4R1.5</strain>
    </source>
</reference>
<name>A0A0M4QRG0_9PSED</name>
<evidence type="ECO:0000313" key="3">
    <source>
        <dbReference type="EMBL" id="OKA27260.1"/>
    </source>
</evidence>
<dbReference type="Proteomes" id="UP000186677">
    <property type="component" value="Unassembled WGS sequence"/>
</dbReference>
<evidence type="ECO:0000259" key="1">
    <source>
        <dbReference type="SMART" id="SM00923"/>
    </source>
</evidence>
<gene>
    <name evidence="2" type="ORF">BOH73_19485</name>
    <name evidence="3" type="ORF">BOH74_05620</name>
</gene>